<dbReference type="AlphaFoldDB" id="M3A0E4"/>
<evidence type="ECO:0000313" key="2">
    <source>
        <dbReference type="Proteomes" id="UP000016932"/>
    </source>
</evidence>
<dbReference type="Proteomes" id="UP000016932">
    <property type="component" value="Unassembled WGS sequence"/>
</dbReference>
<dbReference type="KEGG" id="pfj:MYCFIDRAFT_179346"/>
<organism evidence="1 2">
    <name type="scientific">Pseudocercospora fijiensis (strain CIRAD86)</name>
    <name type="common">Black leaf streak disease fungus</name>
    <name type="synonym">Mycosphaerella fijiensis</name>
    <dbReference type="NCBI Taxonomy" id="383855"/>
    <lineage>
        <taxon>Eukaryota</taxon>
        <taxon>Fungi</taxon>
        <taxon>Dikarya</taxon>
        <taxon>Ascomycota</taxon>
        <taxon>Pezizomycotina</taxon>
        <taxon>Dothideomycetes</taxon>
        <taxon>Dothideomycetidae</taxon>
        <taxon>Mycosphaerellales</taxon>
        <taxon>Mycosphaerellaceae</taxon>
        <taxon>Pseudocercospora</taxon>
    </lineage>
</organism>
<dbReference type="HOGENOM" id="CLU_1066072_0_0_1"/>
<dbReference type="EMBL" id="KB446564">
    <property type="protein sequence ID" value="EME77876.1"/>
    <property type="molecule type" value="Genomic_DNA"/>
</dbReference>
<dbReference type="RefSeq" id="XP_007931630.1">
    <property type="nucleotide sequence ID" value="XM_007933439.1"/>
</dbReference>
<keyword evidence="2" id="KW-1185">Reference proteome</keyword>
<reference evidence="1 2" key="1">
    <citation type="journal article" date="2012" name="PLoS Pathog.">
        <title>Diverse lifestyles and strategies of plant pathogenesis encoded in the genomes of eighteen Dothideomycetes fungi.</title>
        <authorList>
            <person name="Ohm R.A."/>
            <person name="Feau N."/>
            <person name="Henrissat B."/>
            <person name="Schoch C.L."/>
            <person name="Horwitz B.A."/>
            <person name="Barry K.W."/>
            <person name="Condon B.J."/>
            <person name="Copeland A.C."/>
            <person name="Dhillon B."/>
            <person name="Glaser F."/>
            <person name="Hesse C.N."/>
            <person name="Kosti I."/>
            <person name="LaButti K."/>
            <person name="Lindquist E.A."/>
            <person name="Lucas S."/>
            <person name="Salamov A.A."/>
            <person name="Bradshaw R.E."/>
            <person name="Ciuffetti L."/>
            <person name="Hamelin R.C."/>
            <person name="Kema G.H.J."/>
            <person name="Lawrence C."/>
            <person name="Scott J.A."/>
            <person name="Spatafora J.W."/>
            <person name="Turgeon B.G."/>
            <person name="de Wit P.J.G.M."/>
            <person name="Zhong S."/>
            <person name="Goodwin S.B."/>
            <person name="Grigoriev I.V."/>
        </authorList>
    </citation>
    <scope>NUCLEOTIDE SEQUENCE [LARGE SCALE GENOMIC DNA]</scope>
    <source>
        <strain evidence="1 2">CIRAD86</strain>
    </source>
</reference>
<proteinExistence type="predicted"/>
<dbReference type="GeneID" id="19334106"/>
<protein>
    <submittedName>
        <fullName evidence="1">Uncharacterized protein</fullName>
    </submittedName>
</protein>
<gene>
    <name evidence="1" type="ORF">MYCFIDRAFT_179346</name>
</gene>
<name>M3A0E4_PSEFD</name>
<accession>M3A0E4</accession>
<dbReference type="OrthoDB" id="2951834at2759"/>
<dbReference type="VEuPathDB" id="FungiDB:MYCFIDRAFT_179346"/>
<sequence length="261" mass="30000">MEKNALEVTADGYRRPALLNTCREIRSETLKIWYYGSRFKISVYDFNSDTIFRFTSSVRAFGIRLSLVNCRCNYYHNPPSWTNLVCWLRRYHAKEIHLAVNPTSPHHTWLQGSLERCRGVDEDSQTMFGCPRSEVERGLGSRPPVEAPGQEYRTKVPFHEPVPGVQPAHDRGGVIERHQRIRGARLNTEWLNLHLEKALMKSCSSLAFPLTKVLTFPKTPTPFPPLFYSLDEFLGEVRQAEVEQELLSNAAYGLNLIVSYN</sequence>
<evidence type="ECO:0000313" key="1">
    <source>
        <dbReference type="EMBL" id="EME77876.1"/>
    </source>
</evidence>